<evidence type="ECO:0000313" key="1">
    <source>
        <dbReference type="EMBL" id="RIH82801.1"/>
    </source>
</evidence>
<sequence>MRLRIEKLVPGGLGLAHTPEGVALVRGGLPGTSFSILSRIWVTLDEVSGKGQHPPERLLC</sequence>
<proteinExistence type="predicted"/>
<accession>A0A399EKV7</accession>
<dbReference type="OrthoDB" id="9804590at2"/>
<protein>
    <submittedName>
        <fullName evidence="1">Uncharacterized protein</fullName>
    </submittedName>
</protein>
<dbReference type="AlphaFoldDB" id="A0A399EKV7"/>
<gene>
    <name evidence="1" type="ORF">Mrose_03258</name>
</gene>
<evidence type="ECO:0000313" key="2">
    <source>
        <dbReference type="Proteomes" id="UP000265341"/>
    </source>
</evidence>
<dbReference type="EMBL" id="QWLA01000093">
    <property type="protein sequence ID" value="RIH82801.1"/>
    <property type="molecule type" value="Genomic_DNA"/>
</dbReference>
<comment type="caution">
    <text evidence="1">The sequence shown here is derived from an EMBL/GenBank/DDBJ whole genome shotgun (WGS) entry which is preliminary data.</text>
</comment>
<dbReference type="Proteomes" id="UP000265341">
    <property type="component" value="Unassembled WGS sequence"/>
</dbReference>
<keyword evidence="2" id="KW-1185">Reference proteome</keyword>
<reference evidence="1 2" key="1">
    <citation type="submission" date="2018-08" db="EMBL/GenBank/DDBJ databases">
        <title>Meiothermus roseus NBRC 110900 genome sequencing project.</title>
        <authorList>
            <person name="Da Costa M.S."/>
            <person name="Albuquerque L."/>
            <person name="Raposo P."/>
            <person name="Froufe H.J.C."/>
            <person name="Barroso C.S."/>
            <person name="Egas C."/>
        </authorList>
    </citation>
    <scope>NUCLEOTIDE SEQUENCE [LARGE SCALE GENOMIC DNA]</scope>
    <source>
        <strain evidence="1 2">NBRC 110900</strain>
    </source>
</reference>
<name>A0A399EKV7_9DEIN</name>
<organism evidence="1 2">
    <name type="scientific">Calidithermus roseus</name>
    <dbReference type="NCBI Taxonomy" id="1644118"/>
    <lineage>
        <taxon>Bacteria</taxon>
        <taxon>Thermotogati</taxon>
        <taxon>Deinococcota</taxon>
        <taxon>Deinococci</taxon>
        <taxon>Thermales</taxon>
        <taxon>Thermaceae</taxon>
        <taxon>Calidithermus</taxon>
    </lineage>
</organism>